<dbReference type="EMBL" id="JBHSTE010000005">
    <property type="protein sequence ID" value="MFC6334224.1"/>
    <property type="molecule type" value="Genomic_DNA"/>
</dbReference>
<dbReference type="InterPro" id="IPR007627">
    <property type="entry name" value="RNA_pol_sigma70_r2"/>
</dbReference>
<dbReference type="InterPro" id="IPR039425">
    <property type="entry name" value="RNA_pol_sigma-70-like"/>
</dbReference>
<evidence type="ECO:0000256" key="5">
    <source>
        <dbReference type="ARBA" id="ARBA00023163"/>
    </source>
</evidence>
<keyword evidence="4" id="KW-0238">DNA-binding</keyword>
<sequence>MSDRLLIQRLQENDDQAIEELITRYGQYTATIVYRVGGPALNAEDVEEVVSDVFYAIWKSRHKIVQTESIKPYLAQIARNMTRNKWRQVKNDQPLDDQSSIMNSPATDEALIQKESITTIKKLIAALKPPDNDILHAYYIWNYTLEDIALMFNLPLSTVKSKIYRGRKTIVEYCERGGSGIEKF</sequence>
<name>A0ABW1V9P3_9BACL</name>
<dbReference type="Proteomes" id="UP001596233">
    <property type="component" value="Unassembled WGS sequence"/>
</dbReference>
<feature type="domain" description="RNA polymerase sigma-70 region 2" evidence="6">
    <location>
        <begin position="21"/>
        <end position="88"/>
    </location>
</feature>
<evidence type="ECO:0000256" key="2">
    <source>
        <dbReference type="ARBA" id="ARBA00023015"/>
    </source>
</evidence>
<keyword evidence="9" id="KW-1185">Reference proteome</keyword>
<evidence type="ECO:0000256" key="1">
    <source>
        <dbReference type="ARBA" id="ARBA00010641"/>
    </source>
</evidence>
<comment type="caution">
    <text evidence="8">The sequence shown here is derived from an EMBL/GenBank/DDBJ whole genome shotgun (WGS) entry which is preliminary data.</text>
</comment>
<evidence type="ECO:0000256" key="3">
    <source>
        <dbReference type="ARBA" id="ARBA00023082"/>
    </source>
</evidence>
<dbReference type="SUPFAM" id="SSF88946">
    <property type="entry name" value="Sigma2 domain of RNA polymerase sigma factors"/>
    <property type="match status" value="1"/>
</dbReference>
<dbReference type="InterPro" id="IPR013325">
    <property type="entry name" value="RNA_pol_sigma_r2"/>
</dbReference>
<dbReference type="InterPro" id="IPR036388">
    <property type="entry name" value="WH-like_DNA-bd_sf"/>
</dbReference>
<dbReference type="SUPFAM" id="SSF88659">
    <property type="entry name" value="Sigma3 and sigma4 domains of RNA polymerase sigma factors"/>
    <property type="match status" value="1"/>
</dbReference>
<proteinExistence type="inferred from homology"/>
<comment type="similarity">
    <text evidence="1">Belongs to the sigma-70 factor family. ECF subfamily.</text>
</comment>
<keyword evidence="2" id="KW-0805">Transcription regulation</keyword>
<dbReference type="RefSeq" id="WP_379236515.1">
    <property type="nucleotide sequence ID" value="NZ_JBHSTE010000005.1"/>
</dbReference>
<dbReference type="InterPro" id="IPR013324">
    <property type="entry name" value="RNA_pol_sigma_r3/r4-like"/>
</dbReference>
<dbReference type="InterPro" id="IPR014284">
    <property type="entry name" value="RNA_pol_sigma-70_dom"/>
</dbReference>
<dbReference type="InterPro" id="IPR013249">
    <property type="entry name" value="RNA_pol_sigma70_r4_t2"/>
</dbReference>
<evidence type="ECO:0000256" key="4">
    <source>
        <dbReference type="ARBA" id="ARBA00023125"/>
    </source>
</evidence>
<evidence type="ECO:0000259" key="7">
    <source>
        <dbReference type="Pfam" id="PF08281"/>
    </source>
</evidence>
<dbReference type="Gene3D" id="1.10.1740.10">
    <property type="match status" value="1"/>
</dbReference>
<evidence type="ECO:0000313" key="9">
    <source>
        <dbReference type="Proteomes" id="UP001596233"/>
    </source>
</evidence>
<protein>
    <submittedName>
        <fullName evidence="8">RNA polymerase sigma factor</fullName>
    </submittedName>
</protein>
<accession>A0ABW1V9P3</accession>
<dbReference type="PANTHER" id="PTHR43133:SF8">
    <property type="entry name" value="RNA POLYMERASE SIGMA FACTOR HI_1459-RELATED"/>
    <property type="match status" value="1"/>
</dbReference>
<organism evidence="8 9">
    <name type="scientific">Paenibacillus septentrionalis</name>
    <dbReference type="NCBI Taxonomy" id="429342"/>
    <lineage>
        <taxon>Bacteria</taxon>
        <taxon>Bacillati</taxon>
        <taxon>Bacillota</taxon>
        <taxon>Bacilli</taxon>
        <taxon>Bacillales</taxon>
        <taxon>Paenibacillaceae</taxon>
        <taxon>Paenibacillus</taxon>
    </lineage>
</organism>
<dbReference type="NCBIfam" id="TIGR02937">
    <property type="entry name" value="sigma70-ECF"/>
    <property type="match status" value="1"/>
</dbReference>
<dbReference type="Pfam" id="PF04542">
    <property type="entry name" value="Sigma70_r2"/>
    <property type="match status" value="1"/>
</dbReference>
<feature type="domain" description="RNA polymerase sigma factor 70 region 4 type 2" evidence="7">
    <location>
        <begin position="120"/>
        <end position="169"/>
    </location>
</feature>
<dbReference type="PANTHER" id="PTHR43133">
    <property type="entry name" value="RNA POLYMERASE ECF-TYPE SIGMA FACTO"/>
    <property type="match status" value="1"/>
</dbReference>
<reference evidence="9" key="1">
    <citation type="journal article" date="2019" name="Int. J. Syst. Evol. Microbiol.">
        <title>The Global Catalogue of Microorganisms (GCM) 10K type strain sequencing project: providing services to taxonomists for standard genome sequencing and annotation.</title>
        <authorList>
            <consortium name="The Broad Institute Genomics Platform"/>
            <consortium name="The Broad Institute Genome Sequencing Center for Infectious Disease"/>
            <person name="Wu L."/>
            <person name="Ma J."/>
        </authorList>
    </citation>
    <scope>NUCLEOTIDE SEQUENCE [LARGE SCALE GENOMIC DNA]</scope>
    <source>
        <strain evidence="9">PCU 280</strain>
    </source>
</reference>
<evidence type="ECO:0000313" key="8">
    <source>
        <dbReference type="EMBL" id="MFC6334224.1"/>
    </source>
</evidence>
<gene>
    <name evidence="8" type="ORF">ACFP56_16465</name>
</gene>
<dbReference type="Gene3D" id="1.10.10.10">
    <property type="entry name" value="Winged helix-like DNA-binding domain superfamily/Winged helix DNA-binding domain"/>
    <property type="match status" value="1"/>
</dbReference>
<evidence type="ECO:0000259" key="6">
    <source>
        <dbReference type="Pfam" id="PF04542"/>
    </source>
</evidence>
<keyword evidence="5" id="KW-0804">Transcription</keyword>
<keyword evidence="3" id="KW-0731">Sigma factor</keyword>
<dbReference type="Pfam" id="PF08281">
    <property type="entry name" value="Sigma70_r4_2"/>
    <property type="match status" value="1"/>
</dbReference>